<comment type="caution">
    <text evidence="2">The sequence shown here is derived from an EMBL/GenBank/DDBJ whole genome shotgun (WGS) entry which is preliminary data.</text>
</comment>
<proteinExistence type="predicted"/>
<name>A0ABT5B9M6_9BACT</name>
<dbReference type="RefSeq" id="WP_272000247.1">
    <property type="nucleotide sequence ID" value="NZ_JAQNDN010000013.1"/>
</dbReference>
<gene>
    <name evidence="2" type="ORF">POL58_21915</name>
</gene>
<protein>
    <recommendedName>
        <fullName evidence="4">ATP-binding protein</fullName>
    </recommendedName>
</protein>
<evidence type="ECO:0000256" key="1">
    <source>
        <dbReference type="SAM" id="MobiDB-lite"/>
    </source>
</evidence>
<reference evidence="2 3" key="1">
    <citation type="submission" date="2022-11" db="EMBL/GenBank/DDBJ databases">
        <title>Minimal conservation of predation-associated metabolite biosynthetic gene clusters underscores biosynthetic potential of Myxococcota including descriptions for ten novel species: Archangium lansinium sp. nov., Myxococcus landrumus sp. nov., Nannocystis bai.</title>
        <authorList>
            <person name="Ahearne A."/>
            <person name="Stevens C."/>
            <person name="Dowd S."/>
        </authorList>
    </citation>
    <scope>NUCLEOTIDE SEQUENCE [LARGE SCALE GENOMIC DNA]</scope>
    <source>
        <strain evidence="2 3">NCELM</strain>
    </source>
</reference>
<dbReference type="InterPro" id="IPR027417">
    <property type="entry name" value="P-loop_NTPase"/>
</dbReference>
<dbReference type="SUPFAM" id="SSF52540">
    <property type="entry name" value="P-loop containing nucleoside triphosphate hydrolases"/>
    <property type="match status" value="1"/>
</dbReference>
<dbReference type="Proteomes" id="UP001217838">
    <property type="component" value="Unassembled WGS sequence"/>
</dbReference>
<feature type="region of interest" description="Disordered" evidence="1">
    <location>
        <begin position="292"/>
        <end position="313"/>
    </location>
</feature>
<accession>A0ABT5B9M6</accession>
<keyword evidence="3" id="KW-1185">Reference proteome</keyword>
<sequence length="313" mass="35000">MSSRQALTKIGFSATSRRREQTLDYDLLMRVYGEAPGLPSDKLKHVLMFAAEVVGPRGIVFAYDEAQNLADHAAAKEFPLGLLLDVFKSIQRREVRFMLVLSGLPMLFPRLVDSRTYAERMFRVLQLERLDEASSREAIVRPVEVMRSPVRFDAPAVAAIVEASRGYPYFIQFICHEAFAMMVQESDGRFVVPARDIVRKLDHDFFAARWSRATERQRELLLLAARVEREEVEEFTPAELVEASRTGGGKPFSSSGVAQMLAALTEAGLVYQSRSGAYSFAVPLFGGFLRRQGELAAPPPPQPAGERSKRAGR</sequence>
<dbReference type="EMBL" id="JAQNDN010000013">
    <property type="protein sequence ID" value="MDC0670428.1"/>
    <property type="molecule type" value="Genomic_DNA"/>
</dbReference>
<evidence type="ECO:0000313" key="3">
    <source>
        <dbReference type="Proteomes" id="UP001217838"/>
    </source>
</evidence>
<organism evidence="2 3">
    <name type="scientific">Nannocystis radixulma</name>
    <dbReference type="NCBI Taxonomy" id="2995305"/>
    <lineage>
        <taxon>Bacteria</taxon>
        <taxon>Pseudomonadati</taxon>
        <taxon>Myxococcota</taxon>
        <taxon>Polyangia</taxon>
        <taxon>Nannocystales</taxon>
        <taxon>Nannocystaceae</taxon>
        <taxon>Nannocystis</taxon>
    </lineage>
</organism>
<evidence type="ECO:0000313" key="2">
    <source>
        <dbReference type="EMBL" id="MDC0670428.1"/>
    </source>
</evidence>
<evidence type="ECO:0008006" key="4">
    <source>
        <dbReference type="Google" id="ProtNLM"/>
    </source>
</evidence>